<accession>A0A1M7IUK8</accession>
<reference evidence="2" key="1">
    <citation type="submission" date="2016-11" db="EMBL/GenBank/DDBJ databases">
        <authorList>
            <person name="Varghese N."/>
            <person name="Submissions S."/>
        </authorList>
    </citation>
    <scope>NUCLEOTIDE SEQUENCE [LARGE SCALE GENOMIC DNA]</scope>
    <source>
        <strain evidence="2">DSM 24724</strain>
    </source>
</reference>
<proteinExistence type="predicted"/>
<sequence length="241" mass="27881">MEEMEPKYLMSMNNKMIIIASLFSLLTLGCKDKSELQTTITKPAKVNINAIIASQADSAKLTKNAKVEIELKEVSPDSTINNLLFLENSESLKRFYSKDKMISTIEKLRESPIAVFSNNDKSQYLLAYHYEGNPKDQFSCFEIGYFENDKKLMQNLNYSIDNKIFETESKIGLGISLEKLIKIKGDSYVTKQDKDQLIITYRIDNYDKSSFLKRYNMPGYFMEFTLKDNMVIKILFGFDYP</sequence>
<evidence type="ECO:0000313" key="2">
    <source>
        <dbReference type="Proteomes" id="UP000184028"/>
    </source>
</evidence>
<dbReference type="EMBL" id="FRBT01000006">
    <property type="protein sequence ID" value="SHM44385.1"/>
    <property type="molecule type" value="Genomic_DNA"/>
</dbReference>
<evidence type="ECO:0008006" key="3">
    <source>
        <dbReference type="Google" id="ProtNLM"/>
    </source>
</evidence>
<dbReference type="AlphaFoldDB" id="A0A1M7IUK8"/>
<protein>
    <recommendedName>
        <fullName evidence="3">Lipoprotein</fullName>
    </recommendedName>
</protein>
<evidence type="ECO:0000313" key="1">
    <source>
        <dbReference type="EMBL" id="SHM44385.1"/>
    </source>
</evidence>
<keyword evidence="2" id="KW-1185">Reference proteome</keyword>
<name>A0A1M7IUK8_9FLAO</name>
<dbReference type="PROSITE" id="PS51257">
    <property type="entry name" value="PROKAR_LIPOPROTEIN"/>
    <property type="match status" value="1"/>
</dbReference>
<organism evidence="1 2">
    <name type="scientific">Flavobacterium chilense</name>
    <dbReference type="NCBI Taxonomy" id="946677"/>
    <lineage>
        <taxon>Bacteria</taxon>
        <taxon>Pseudomonadati</taxon>
        <taxon>Bacteroidota</taxon>
        <taxon>Flavobacteriia</taxon>
        <taxon>Flavobacteriales</taxon>
        <taxon>Flavobacteriaceae</taxon>
        <taxon>Flavobacterium</taxon>
    </lineage>
</organism>
<dbReference type="Proteomes" id="UP000184028">
    <property type="component" value="Unassembled WGS sequence"/>
</dbReference>
<dbReference type="STRING" id="946677.SAMN05444484_10653"/>
<gene>
    <name evidence="1" type="ORF">SAMN05444484_10653</name>
</gene>